<dbReference type="GO" id="GO:0032196">
    <property type="term" value="P:transposition"/>
    <property type="evidence" value="ECO:0007669"/>
    <property type="project" value="TreeGrafter"/>
</dbReference>
<dbReference type="Proteomes" id="UP000176914">
    <property type="component" value="Unassembled WGS sequence"/>
</dbReference>
<dbReference type="InterPro" id="IPR051917">
    <property type="entry name" value="Transposase-Integrase"/>
</dbReference>
<dbReference type="InterPro" id="IPR012337">
    <property type="entry name" value="RNaseH-like_sf"/>
</dbReference>
<protein>
    <recommendedName>
        <fullName evidence="1">Integrase catalytic domain-containing protein</fullName>
    </recommendedName>
</protein>
<dbReference type="PANTHER" id="PTHR10948:SF23">
    <property type="entry name" value="TRANSPOSASE INSI FOR INSERTION SEQUENCE ELEMENT IS30A-RELATED"/>
    <property type="match status" value="1"/>
</dbReference>
<dbReference type="InterPro" id="IPR036397">
    <property type="entry name" value="RNaseH_sf"/>
</dbReference>
<dbReference type="NCBIfam" id="NF033563">
    <property type="entry name" value="transpos_IS30"/>
    <property type="match status" value="1"/>
</dbReference>
<dbReference type="GO" id="GO:0005829">
    <property type="term" value="C:cytosol"/>
    <property type="evidence" value="ECO:0007669"/>
    <property type="project" value="TreeGrafter"/>
</dbReference>
<comment type="caution">
    <text evidence="2">The sequence shown here is derived from an EMBL/GenBank/DDBJ whole genome shotgun (WGS) entry which is preliminary data.</text>
</comment>
<name>A0A1F6E457_9BACT</name>
<dbReference type="Gene3D" id="3.30.420.10">
    <property type="entry name" value="Ribonuclease H-like superfamily/Ribonuclease H"/>
    <property type="match status" value="1"/>
</dbReference>
<dbReference type="GO" id="GO:0015074">
    <property type="term" value="P:DNA integration"/>
    <property type="evidence" value="ECO:0007669"/>
    <property type="project" value="InterPro"/>
</dbReference>
<dbReference type="GO" id="GO:0003676">
    <property type="term" value="F:nucleic acid binding"/>
    <property type="evidence" value="ECO:0007669"/>
    <property type="project" value="InterPro"/>
</dbReference>
<dbReference type="SUPFAM" id="SSF53098">
    <property type="entry name" value="Ribonuclease H-like"/>
    <property type="match status" value="1"/>
</dbReference>
<dbReference type="EMBL" id="MFLL01000032">
    <property type="protein sequence ID" value="OGG68479.1"/>
    <property type="molecule type" value="Genomic_DNA"/>
</dbReference>
<gene>
    <name evidence="2" type="ORF">A3C20_01965</name>
</gene>
<evidence type="ECO:0000259" key="1">
    <source>
        <dbReference type="PROSITE" id="PS50994"/>
    </source>
</evidence>
<dbReference type="PROSITE" id="PS50994">
    <property type="entry name" value="INTEGRASE"/>
    <property type="match status" value="1"/>
</dbReference>
<dbReference type="AlphaFoldDB" id="A0A1F6E457"/>
<dbReference type="PANTHER" id="PTHR10948">
    <property type="entry name" value="TRANSPOSASE"/>
    <property type="match status" value="1"/>
</dbReference>
<dbReference type="GO" id="GO:0004803">
    <property type="term" value="F:transposase activity"/>
    <property type="evidence" value="ECO:0007669"/>
    <property type="project" value="TreeGrafter"/>
</dbReference>
<feature type="domain" description="Integrase catalytic" evidence="1">
    <location>
        <begin position="33"/>
        <end position="194"/>
    </location>
</feature>
<reference evidence="2 3" key="1">
    <citation type="journal article" date="2016" name="Nat. Commun.">
        <title>Thousands of microbial genomes shed light on interconnected biogeochemical processes in an aquifer system.</title>
        <authorList>
            <person name="Anantharaman K."/>
            <person name="Brown C.T."/>
            <person name="Hug L.A."/>
            <person name="Sharon I."/>
            <person name="Castelle C.J."/>
            <person name="Probst A.J."/>
            <person name="Thomas B.C."/>
            <person name="Singh A."/>
            <person name="Wilkins M.J."/>
            <person name="Karaoz U."/>
            <person name="Brodie E.L."/>
            <person name="Williams K.H."/>
            <person name="Hubbard S.S."/>
            <person name="Banfield J.F."/>
        </authorList>
    </citation>
    <scope>NUCLEOTIDE SEQUENCE [LARGE SCALE GENOMIC DNA]</scope>
</reference>
<sequence>MYGRRIESHRAKIFKSKHRRKTPRAILDGKRMISKRPKRVNERKGLGHMEGDFIVSGKSGKGLGLVLIDRNIRKVFLEMILPVSVRNVERALVRMKKRFPEIKTITFDNDILFLEHKRLEKKLDVKIYFCHPRSPWEKPSVENFNKWLRRYIPKNSDISRFSRYTFGQLEAKANRRFMDVLGFRTPDEMYAKALKRKKRPRARSKRRK</sequence>
<dbReference type="InterPro" id="IPR053392">
    <property type="entry name" value="Transposase_IS30-like"/>
</dbReference>
<proteinExistence type="predicted"/>
<organism evidence="2 3">
    <name type="scientific">Candidatus Kaiserbacteria bacterium RIFCSPHIGHO2_02_FULL_55_25</name>
    <dbReference type="NCBI Taxonomy" id="1798498"/>
    <lineage>
        <taxon>Bacteria</taxon>
        <taxon>Candidatus Kaiseribacteriota</taxon>
    </lineage>
</organism>
<accession>A0A1F6E457</accession>
<evidence type="ECO:0000313" key="3">
    <source>
        <dbReference type="Proteomes" id="UP000176914"/>
    </source>
</evidence>
<dbReference type="InterPro" id="IPR001584">
    <property type="entry name" value="Integrase_cat-core"/>
</dbReference>
<evidence type="ECO:0000313" key="2">
    <source>
        <dbReference type="EMBL" id="OGG68479.1"/>
    </source>
</evidence>